<dbReference type="PANTHER" id="PTHR32347:SF23">
    <property type="entry name" value="BLL5650 PROTEIN"/>
    <property type="match status" value="1"/>
</dbReference>
<evidence type="ECO:0000256" key="4">
    <source>
        <dbReference type="SAM" id="Phobius"/>
    </source>
</evidence>
<dbReference type="EMBL" id="WXEW01000012">
    <property type="protein sequence ID" value="NAS26896.1"/>
    <property type="molecule type" value="Genomic_DNA"/>
</dbReference>
<dbReference type="Pfam" id="PF01471">
    <property type="entry name" value="PG_binding_1"/>
    <property type="match status" value="1"/>
</dbReference>
<evidence type="ECO:0000256" key="3">
    <source>
        <dbReference type="SAM" id="MobiDB-lite"/>
    </source>
</evidence>
<keyword evidence="4" id="KW-0812">Transmembrane</keyword>
<organism evidence="6 7">
    <name type="scientific">Herbidospora solisilvae</name>
    <dbReference type="NCBI Taxonomy" id="2696284"/>
    <lineage>
        <taxon>Bacteria</taxon>
        <taxon>Bacillati</taxon>
        <taxon>Actinomycetota</taxon>
        <taxon>Actinomycetes</taxon>
        <taxon>Streptosporangiales</taxon>
        <taxon>Streptosporangiaceae</taxon>
        <taxon>Herbidospora</taxon>
    </lineage>
</organism>
<proteinExistence type="predicted"/>
<dbReference type="GO" id="GO:0030313">
    <property type="term" value="C:cell envelope"/>
    <property type="evidence" value="ECO:0007669"/>
    <property type="project" value="UniProtKB-SubCell"/>
</dbReference>
<dbReference type="RefSeq" id="WP_161483867.1">
    <property type="nucleotide sequence ID" value="NZ_WXEW01000012.1"/>
</dbReference>
<accession>A0A7C9NSV7</accession>
<evidence type="ECO:0000256" key="2">
    <source>
        <dbReference type="ARBA" id="ARBA00023054"/>
    </source>
</evidence>
<evidence type="ECO:0000313" key="7">
    <source>
        <dbReference type="Proteomes" id="UP000479526"/>
    </source>
</evidence>
<keyword evidence="4" id="KW-1133">Transmembrane helix</keyword>
<dbReference type="Gene3D" id="2.40.420.20">
    <property type="match status" value="1"/>
</dbReference>
<evidence type="ECO:0000313" key="6">
    <source>
        <dbReference type="EMBL" id="NAS26896.1"/>
    </source>
</evidence>
<dbReference type="InterPro" id="IPR036366">
    <property type="entry name" value="PGBDSf"/>
</dbReference>
<dbReference type="InterPro" id="IPR050465">
    <property type="entry name" value="UPF0194_transport"/>
</dbReference>
<name>A0A7C9NSV7_9ACTN</name>
<comment type="subcellular location">
    <subcellularLocation>
        <location evidence="1">Cell envelope</location>
    </subcellularLocation>
</comment>
<feature type="region of interest" description="Disordered" evidence="3">
    <location>
        <begin position="1"/>
        <end position="28"/>
    </location>
</feature>
<dbReference type="PANTHER" id="PTHR32347">
    <property type="entry name" value="EFFLUX SYSTEM COMPONENT YKNX-RELATED"/>
    <property type="match status" value="1"/>
</dbReference>
<dbReference type="AlphaFoldDB" id="A0A7C9NSV7"/>
<reference evidence="6 7" key="1">
    <citation type="submission" date="2020-01" db="EMBL/GenBank/DDBJ databases">
        <title>Herbidospora sp. NEAU-GS84 nov., a novel actinomycete isolated from soil.</title>
        <authorList>
            <person name="Han L."/>
        </authorList>
    </citation>
    <scope>NUCLEOTIDE SEQUENCE [LARGE SCALE GENOMIC DNA]</scope>
    <source>
        <strain evidence="6 7">NEAU-GS84</strain>
    </source>
</reference>
<dbReference type="InterPro" id="IPR002477">
    <property type="entry name" value="Peptidoglycan-bd-like"/>
</dbReference>
<protein>
    <submittedName>
        <fullName evidence="6">Peptidoglycan-binding protein</fullName>
    </submittedName>
</protein>
<feature type="transmembrane region" description="Helical" evidence="4">
    <location>
        <begin position="32"/>
        <end position="51"/>
    </location>
</feature>
<dbReference type="Gene3D" id="1.10.101.10">
    <property type="entry name" value="PGBD-like superfamily/PGBD"/>
    <property type="match status" value="1"/>
</dbReference>
<comment type="caution">
    <text evidence="6">The sequence shown here is derived from an EMBL/GenBank/DDBJ whole genome shotgun (WGS) entry which is preliminary data.</text>
</comment>
<dbReference type="InterPro" id="IPR036365">
    <property type="entry name" value="PGBD-like_sf"/>
</dbReference>
<gene>
    <name evidence="6" type="ORF">GT755_35165</name>
</gene>
<evidence type="ECO:0000256" key="1">
    <source>
        <dbReference type="ARBA" id="ARBA00004196"/>
    </source>
</evidence>
<dbReference type="SUPFAM" id="SSF47090">
    <property type="entry name" value="PGBD-like"/>
    <property type="match status" value="1"/>
</dbReference>
<sequence>MLDSEIGASAARTAPAPPGEAPSRNRRGRRRVLMGGAVVLVVGAAAAVYALQNRAEPPPAVVSTLPTVPVERTDMVNVREVDGTLGYAGTYTVLGAKGRITWLPEAGDVIRRGDRVYGKDGVTVPLFYGATPFWRDLQQGRTGRDVLQLERNLEALGYGKYVTVDRTFTWATAQAVKAWQDDVNLPETGVFTLDTAVVQPGAIRVTDVKGLLGGDAGGTVLTASGLGRTVTVDLPVNDQGLAKKGAEVRVTLPGGKATTGHITSIGTVATAGTTNAKSQTGEGTENATIPVSITLDKASSAGRLDSAPATVGFSSTVHEDVLVVPVNALLASGEGAYSVNVRDASGAVRSVPVELGIFDGDKVEVKGDLEPGMNVEVART</sequence>
<feature type="domain" description="Peptidoglycan binding-like" evidence="5">
    <location>
        <begin position="143"/>
        <end position="195"/>
    </location>
</feature>
<dbReference type="Proteomes" id="UP000479526">
    <property type="component" value="Unassembled WGS sequence"/>
</dbReference>
<evidence type="ECO:0000259" key="5">
    <source>
        <dbReference type="Pfam" id="PF01471"/>
    </source>
</evidence>
<keyword evidence="2" id="KW-0175">Coiled coil</keyword>
<keyword evidence="4" id="KW-0472">Membrane</keyword>
<keyword evidence="7" id="KW-1185">Reference proteome</keyword>